<feature type="chain" id="PRO_5026073145" description="DUF5067 domain-containing protein" evidence="1">
    <location>
        <begin position="27"/>
        <end position="182"/>
    </location>
</feature>
<accession>A0A6H9WR71</accession>
<protein>
    <recommendedName>
        <fullName evidence="4">DUF5067 domain-containing protein</fullName>
    </recommendedName>
</protein>
<dbReference type="AlphaFoldDB" id="A0A6H9WR71"/>
<keyword evidence="3" id="KW-1185">Reference proteome</keyword>
<evidence type="ECO:0000256" key="1">
    <source>
        <dbReference type="SAM" id="SignalP"/>
    </source>
</evidence>
<evidence type="ECO:0000313" key="3">
    <source>
        <dbReference type="Proteomes" id="UP000431744"/>
    </source>
</evidence>
<dbReference type="EMBL" id="WBJY01000001">
    <property type="protein sequence ID" value="KAB1648814.1"/>
    <property type="molecule type" value="Genomic_DNA"/>
</dbReference>
<dbReference type="PROSITE" id="PS51257">
    <property type="entry name" value="PROKAR_LIPOPROTEIN"/>
    <property type="match status" value="1"/>
</dbReference>
<sequence length="182" mass="18548">MKNLRSAAIVGTAALMLLLTGCSSDAQPLGAAQELEVSDDATSATLAISVTAVEQEAGDFLAGYDLDAEEAAMTPYLVHYEVELVDGSIDEGFSFTPVMSFGDEPVLGAKDADGGDALAMHLIAGVGLGADDAATERCLSLNEELSALAVGESATRCTVMLAESDAGLSEVTIGELAWGVEA</sequence>
<evidence type="ECO:0008006" key="4">
    <source>
        <dbReference type="Google" id="ProtNLM"/>
    </source>
</evidence>
<organism evidence="2 3">
    <name type="scientific">Pseudoclavibacter endophyticus</name>
    <dbReference type="NCBI Taxonomy" id="1778590"/>
    <lineage>
        <taxon>Bacteria</taxon>
        <taxon>Bacillati</taxon>
        <taxon>Actinomycetota</taxon>
        <taxon>Actinomycetes</taxon>
        <taxon>Micrococcales</taxon>
        <taxon>Microbacteriaceae</taxon>
        <taxon>Pseudoclavibacter</taxon>
    </lineage>
</organism>
<gene>
    <name evidence="2" type="ORF">F8O04_00465</name>
</gene>
<feature type="signal peptide" evidence="1">
    <location>
        <begin position="1"/>
        <end position="26"/>
    </location>
</feature>
<evidence type="ECO:0000313" key="2">
    <source>
        <dbReference type="EMBL" id="KAB1648814.1"/>
    </source>
</evidence>
<reference evidence="2 3" key="1">
    <citation type="submission" date="2019-09" db="EMBL/GenBank/DDBJ databases">
        <title>Phylogeny of genus Pseudoclavibacter and closely related genus.</title>
        <authorList>
            <person name="Li Y."/>
        </authorList>
    </citation>
    <scope>NUCLEOTIDE SEQUENCE [LARGE SCALE GENOMIC DNA]</scope>
    <source>
        <strain evidence="2 3">EGI 60007</strain>
    </source>
</reference>
<comment type="caution">
    <text evidence="2">The sequence shown here is derived from an EMBL/GenBank/DDBJ whole genome shotgun (WGS) entry which is preliminary data.</text>
</comment>
<proteinExistence type="predicted"/>
<keyword evidence="1" id="KW-0732">Signal</keyword>
<name>A0A6H9WR71_9MICO</name>
<dbReference type="RefSeq" id="WP_158027368.1">
    <property type="nucleotide sequence ID" value="NZ_BMHG01000001.1"/>
</dbReference>
<dbReference type="Proteomes" id="UP000431744">
    <property type="component" value="Unassembled WGS sequence"/>
</dbReference>